<dbReference type="InterPro" id="IPR041664">
    <property type="entry name" value="AAA_16"/>
</dbReference>
<dbReference type="SMART" id="SM00387">
    <property type="entry name" value="HATPase_c"/>
    <property type="match status" value="1"/>
</dbReference>
<dbReference type="Pfam" id="PF02518">
    <property type="entry name" value="HATPase_c"/>
    <property type="match status" value="1"/>
</dbReference>
<feature type="domain" description="Protein kinase" evidence="7">
    <location>
        <begin position="5"/>
        <end position="268"/>
    </location>
</feature>
<dbReference type="Gene3D" id="1.10.287.130">
    <property type="match status" value="1"/>
</dbReference>
<evidence type="ECO:0000256" key="5">
    <source>
        <dbReference type="ARBA" id="ARBA00023012"/>
    </source>
</evidence>
<dbReference type="InterPro" id="IPR053159">
    <property type="entry name" value="Hybrid_Histidine_Kinase"/>
</dbReference>
<organism evidence="9 10">
    <name type="scientific">Trichocoleus desertorum GB2-A4</name>
    <dbReference type="NCBI Taxonomy" id="2933944"/>
    <lineage>
        <taxon>Bacteria</taxon>
        <taxon>Bacillati</taxon>
        <taxon>Cyanobacteriota</taxon>
        <taxon>Cyanophyceae</taxon>
        <taxon>Leptolyngbyales</taxon>
        <taxon>Trichocoleusaceae</taxon>
        <taxon>Trichocoleus</taxon>
    </lineage>
</organism>
<dbReference type="Gene3D" id="1.10.510.10">
    <property type="entry name" value="Transferase(Phosphotransferase) domain 1"/>
    <property type="match status" value="1"/>
</dbReference>
<keyword evidence="4 9" id="KW-0418">Kinase</keyword>
<dbReference type="InterPro" id="IPR003661">
    <property type="entry name" value="HisK_dim/P_dom"/>
</dbReference>
<dbReference type="PRINTS" id="PR00344">
    <property type="entry name" value="BCTRLSENSOR"/>
</dbReference>
<dbReference type="SUPFAM" id="SSF55874">
    <property type="entry name" value="ATPase domain of HSP90 chaperone/DNA topoisomerase II/histidine kinase"/>
    <property type="match status" value="1"/>
</dbReference>
<keyword evidence="6" id="KW-0175">Coiled coil</keyword>
<dbReference type="RefSeq" id="WP_190442705.1">
    <property type="nucleotide sequence ID" value="NZ_JAMPKM010000038.1"/>
</dbReference>
<evidence type="ECO:0000259" key="8">
    <source>
        <dbReference type="PROSITE" id="PS50109"/>
    </source>
</evidence>
<name>A0ABV0JFV1_9CYAN</name>
<protein>
    <recommendedName>
        <fullName evidence="2">histidine kinase</fullName>
        <ecNumber evidence="2">2.7.13.3</ecNumber>
    </recommendedName>
</protein>
<dbReference type="InterPro" id="IPR003018">
    <property type="entry name" value="GAF"/>
</dbReference>
<dbReference type="InterPro" id="IPR000719">
    <property type="entry name" value="Prot_kinase_dom"/>
</dbReference>
<dbReference type="InterPro" id="IPR008271">
    <property type="entry name" value="Ser/Thr_kinase_AS"/>
</dbReference>
<dbReference type="Pfam" id="PF13191">
    <property type="entry name" value="AAA_16"/>
    <property type="match status" value="1"/>
</dbReference>
<dbReference type="InterPro" id="IPR004358">
    <property type="entry name" value="Sig_transdc_His_kin-like_C"/>
</dbReference>
<gene>
    <name evidence="9" type="ORF">NC998_26580</name>
</gene>
<evidence type="ECO:0000313" key="10">
    <source>
        <dbReference type="Proteomes" id="UP001464891"/>
    </source>
</evidence>
<evidence type="ECO:0000256" key="4">
    <source>
        <dbReference type="ARBA" id="ARBA00022777"/>
    </source>
</evidence>
<dbReference type="PANTHER" id="PTHR43642:SF1">
    <property type="entry name" value="HYBRID SIGNAL TRANSDUCTION HISTIDINE KINASE G"/>
    <property type="match status" value="1"/>
</dbReference>
<dbReference type="Gene3D" id="3.30.565.10">
    <property type="entry name" value="Histidine kinase-like ATPase, C-terminal domain"/>
    <property type="match status" value="1"/>
</dbReference>
<evidence type="ECO:0000256" key="2">
    <source>
        <dbReference type="ARBA" id="ARBA00012438"/>
    </source>
</evidence>
<dbReference type="EMBL" id="JAMPKM010000038">
    <property type="protein sequence ID" value="MEP0820660.1"/>
    <property type="molecule type" value="Genomic_DNA"/>
</dbReference>
<dbReference type="Gene3D" id="3.40.50.300">
    <property type="entry name" value="P-loop containing nucleotide triphosphate hydrolases"/>
    <property type="match status" value="1"/>
</dbReference>
<dbReference type="InterPro" id="IPR027417">
    <property type="entry name" value="P-loop_NTPase"/>
</dbReference>
<comment type="catalytic activity">
    <reaction evidence="1">
        <text>ATP + protein L-histidine = ADP + protein N-phospho-L-histidine.</text>
        <dbReference type="EC" id="2.7.13.3"/>
    </reaction>
</comment>
<dbReference type="SUPFAM" id="SSF56112">
    <property type="entry name" value="Protein kinase-like (PK-like)"/>
    <property type="match status" value="1"/>
</dbReference>
<dbReference type="GO" id="GO:0016301">
    <property type="term" value="F:kinase activity"/>
    <property type="evidence" value="ECO:0007669"/>
    <property type="project" value="UniProtKB-KW"/>
</dbReference>
<dbReference type="SMART" id="SM00220">
    <property type="entry name" value="S_TKc"/>
    <property type="match status" value="1"/>
</dbReference>
<dbReference type="InterPro" id="IPR029016">
    <property type="entry name" value="GAF-like_dom_sf"/>
</dbReference>
<reference evidence="9 10" key="1">
    <citation type="submission" date="2022-04" db="EMBL/GenBank/DDBJ databases">
        <title>Positive selection, recombination, and allopatry shape intraspecific diversity of widespread and dominant cyanobacteria.</title>
        <authorList>
            <person name="Wei J."/>
            <person name="Shu W."/>
            <person name="Hu C."/>
        </authorList>
    </citation>
    <scope>NUCLEOTIDE SEQUENCE [LARGE SCALE GENOMIC DNA]</scope>
    <source>
        <strain evidence="9 10">GB2-A4</strain>
    </source>
</reference>
<dbReference type="InterPro" id="IPR011009">
    <property type="entry name" value="Kinase-like_dom_sf"/>
</dbReference>
<dbReference type="Proteomes" id="UP001464891">
    <property type="component" value="Unassembled WGS sequence"/>
</dbReference>
<dbReference type="SUPFAM" id="SSF52540">
    <property type="entry name" value="P-loop containing nucleoside triphosphate hydrolases"/>
    <property type="match status" value="1"/>
</dbReference>
<dbReference type="Pfam" id="PF01590">
    <property type="entry name" value="GAF"/>
    <property type="match status" value="1"/>
</dbReference>
<dbReference type="PROSITE" id="PS50011">
    <property type="entry name" value="PROTEIN_KINASE_DOM"/>
    <property type="match status" value="1"/>
</dbReference>
<proteinExistence type="predicted"/>
<evidence type="ECO:0000256" key="3">
    <source>
        <dbReference type="ARBA" id="ARBA00022553"/>
    </source>
</evidence>
<sequence>MNSNYSVTSKLYENVNTVIYRGQDKESGRSVVIKTVRSSDPTQREIARLRHEYELSKDLNIKGVVKPYALEAFGAGEAMILEDFDGESLRMFLSSRTLTIKDFLAIAIQLAETLGELHQKNIIHKDIKPQNIIINAATGQVKITDFSIASRLSRENQVISNLNLLEGTLAYMSPEQTGRMNRSLDYRTDFYSLGVTFYEMLTGQLPYTVTDAMELVHCHIAKNALPPHTLNAQIPHVLSAIVMKLLAKTAEDRYQSAYGIKVDLETCLKQLETTGVVEDFTLGLRDISAKFQIPQKLYGREQEVAVLLAAFDRVADVGNSQELYPTLDSQHPAPSRSELMLVAGYSGIGKSALVNEIHKPVVRQRGYFIAGKFDQFKRNIPYASLIQAFQELIRQILTESEAQIQVWKEKLITALNPNGQVIIDVIPEVELIIGSQPAVPQLGSSESQNRFNLVFQQFLSLFAQKEHPLVLFLDDLQWADSASLKLLQLLMTASDQQCLLLIGAYRDNEVNLTHPLMLALEDIQNAGTVVNTITLAPLAVDDVNQLVADTLHSDTAKSRPLAELLLQKTGGNPFFLTQMLSSLHQEKLLSYNVESGQWQWTLEQIQQVGITDNVVELMVGKLQKLPDVTQNALKLAACIGSTFNLNLLAIVNEKPLSTTAGELWEALQCGLVLPLSDTYKLALVDSSGTDSSAAGETLEVSYRFLHDRVQQAAYFLIPEEGKKETHLKVGRLLLKYTKPAERDEKIFDLVNQLNIGIDLITAQIERTELAALNLLAGRKAKAATAYEPALKYLTTGLDLLAEDSWQSQYELASALHIETVEVEYLNTHFERAEQLTEVVLEHTQDLLQKVKVYQTKIYFNIARNQMLDAIATSLQVLDLLGESLTQEAPQEVVVEDLIHLPEMSDPYKLAAMEILITLLTPCLNAKPELLPAMSFTLASLAMRHGNSSFAAMGYALYGLILCGGLNRIEEGYRFGQLGLKLQEQFHAKELEAKVINIFNVFIRHWKEPAKTTISPLLAGIQAGLNTGDVEYACYNSTSYCNYLFFVGEPLSEVNQKQAKYVELLLSLKQEYQIYFTQIVRQLVLNLLDDVSDRTCLVGESFDELKMVPIFVETKMGTLLFLTYLAKTILLYILKDYGQALTYAQSAEPYHGNMVGFMQFVEYNFYYSLSLLAVYENASQEEKAQYLEKVNHNQSQLKQWAIHAPANYQHKYDLVEAEKARVLGQVLEAMAYYDHAIKGAREQGYVYEEAIANEAAATFYHSQGREEIAHLYLMKAHCSYARWGAIAKVNELEAAHPKLSSQSTLESSTRGLTHSRTASTVITGGVSALDLTTIVKASQAIAGEIVLSKLLDKLLTIVMENAGAQTSCLILERAGQLMVEATGSVDQDEITVWQPQLVSTSQQLPVSVINYVARTQETLVLNDATQEEKFARDPYIVKTRSKSILCTPIINKGKLIGLLYLENNLTTGAFTPERLEILKLLSSQAAISLENALLYSNLEVVTQDLQQANVQLADHSRTLEQKVEQRTLELQEKNGQLESTLNELKQTQIQLIQTEKMSSLGQLVAGVAHEINNPVNFIHGNLTHASCYTNDLLELIQRYRQHYPHTPPELQNLAEEMDLEFLIQDLPKILNSMRIGADRIRQIVLSLRNFSRLDESDMKSVNIHEGIESTLLLLQHRLQRKGSFGIEVVKEYGDLPFVECYVGQLNQVFMNIFSNAIDALEGCDQRQQACELLQRSDRSESVLGIIRICTETLSNDWVRIRVIDNGIGMSEDVRSKLFDPFFTTKPVGAGTGMGLSISYQIVANKHNGHFRCESAPGQGAAFIVEIPVRQKSIGD</sequence>
<dbReference type="Pfam" id="PF00069">
    <property type="entry name" value="Pkinase"/>
    <property type="match status" value="1"/>
</dbReference>
<keyword evidence="3" id="KW-0597">Phosphoprotein</keyword>
<evidence type="ECO:0000313" key="9">
    <source>
        <dbReference type="EMBL" id="MEP0820660.1"/>
    </source>
</evidence>
<evidence type="ECO:0000256" key="6">
    <source>
        <dbReference type="SAM" id="Coils"/>
    </source>
</evidence>
<dbReference type="SUPFAM" id="SSF47384">
    <property type="entry name" value="Homodimeric domain of signal transducing histidine kinase"/>
    <property type="match status" value="1"/>
</dbReference>
<dbReference type="SMART" id="SM00065">
    <property type="entry name" value="GAF"/>
    <property type="match status" value="1"/>
</dbReference>
<evidence type="ECO:0000256" key="1">
    <source>
        <dbReference type="ARBA" id="ARBA00000085"/>
    </source>
</evidence>
<dbReference type="InterPro" id="IPR036890">
    <property type="entry name" value="HATPase_C_sf"/>
</dbReference>
<dbReference type="InterPro" id="IPR036097">
    <property type="entry name" value="HisK_dim/P_sf"/>
</dbReference>
<keyword evidence="10" id="KW-1185">Reference proteome</keyword>
<dbReference type="CDD" id="cd00082">
    <property type="entry name" value="HisKA"/>
    <property type="match status" value="1"/>
</dbReference>
<dbReference type="PROSITE" id="PS50109">
    <property type="entry name" value="HIS_KIN"/>
    <property type="match status" value="1"/>
</dbReference>
<keyword evidence="5" id="KW-0902">Two-component regulatory system</keyword>
<dbReference type="InterPro" id="IPR005467">
    <property type="entry name" value="His_kinase_dom"/>
</dbReference>
<dbReference type="InterPro" id="IPR003594">
    <property type="entry name" value="HATPase_dom"/>
</dbReference>
<accession>A0ABV0JFV1</accession>
<evidence type="ECO:0000259" key="7">
    <source>
        <dbReference type="PROSITE" id="PS50011"/>
    </source>
</evidence>
<comment type="caution">
    <text evidence="9">The sequence shown here is derived from an EMBL/GenBank/DDBJ whole genome shotgun (WGS) entry which is preliminary data.</text>
</comment>
<keyword evidence="4 9" id="KW-0808">Transferase</keyword>
<dbReference type="Gene3D" id="3.30.450.40">
    <property type="match status" value="1"/>
</dbReference>
<dbReference type="EC" id="2.7.13.3" evidence="2"/>
<feature type="coiled-coil region" evidence="6">
    <location>
        <begin position="1497"/>
        <end position="1556"/>
    </location>
</feature>
<dbReference type="PANTHER" id="PTHR43642">
    <property type="entry name" value="HYBRID SIGNAL TRANSDUCTION HISTIDINE KINASE G"/>
    <property type="match status" value="1"/>
</dbReference>
<dbReference type="PROSITE" id="PS00108">
    <property type="entry name" value="PROTEIN_KINASE_ST"/>
    <property type="match status" value="1"/>
</dbReference>
<feature type="domain" description="Histidine kinase" evidence="8">
    <location>
        <begin position="1565"/>
        <end position="1829"/>
    </location>
</feature>
<dbReference type="SUPFAM" id="SSF55781">
    <property type="entry name" value="GAF domain-like"/>
    <property type="match status" value="1"/>
</dbReference>
<dbReference type="CDD" id="cd14014">
    <property type="entry name" value="STKc_PknB_like"/>
    <property type="match status" value="1"/>
</dbReference>